<sequence>MDLIDAEWDGGLKYIRTAACPPGWVNGTERQRAPRERVGTPSEESGGGVGPCSLARAGGRGPRRVAAGPRGATGCAAAGRHSGAARRLPGSALEQQRVVNLAPEVPARDRCEVGLHGGHFPAGPLRGGGPGRDTAHHYTFALPLRAGGAWTGARRMGHLSAVRSAHSGPARARGELGTCKWPMNSWEPWMHKLVARV</sequence>
<reference evidence="2" key="1">
    <citation type="journal article" date="2022" name="bioRxiv">
        <title>Sequencing and chromosome-scale assembly of the giantPleurodeles waltlgenome.</title>
        <authorList>
            <person name="Brown T."/>
            <person name="Elewa A."/>
            <person name="Iarovenko S."/>
            <person name="Subramanian E."/>
            <person name="Araus A.J."/>
            <person name="Petzold A."/>
            <person name="Susuki M."/>
            <person name="Suzuki K.-i.T."/>
            <person name="Hayashi T."/>
            <person name="Toyoda A."/>
            <person name="Oliveira C."/>
            <person name="Osipova E."/>
            <person name="Leigh N.D."/>
            <person name="Simon A."/>
            <person name="Yun M.H."/>
        </authorList>
    </citation>
    <scope>NUCLEOTIDE SEQUENCE</scope>
    <source>
        <strain evidence="2">20211129_DDA</strain>
        <tissue evidence="2">Liver</tissue>
    </source>
</reference>
<evidence type="ECO:0000256" key="1">
    <source>
        <dbReference type="SAM" id="MobiDB-lite"/>
    </source>
</evidence>
<evidence type="ECO:0000313" key="3">
    <source>
        <dbReference type="Proteomes" id="UP001066276"/>
    </source>
</evidence>
<feature type="compositionally biased region" description="Basic and acidic residues" evidence="1">
    <location>
        <begin position="29"/>
        <end position="38"/>
    </location>
</feature>
<evidence type="ECO:0000313" key="2">
    <source>
        <dbReference type="EMBL" id="KAJ1093574.1"/>
    </source>
</evidence>
<dbReference type="EMBL" id="JANPWB010000015">
    <property type="protein sequence ID" value="KAJ1093574.1"/>
    <property type="molecule type" value="Genomic_DNA"/>
</dbReference>
<organism evidence="2 3">
    <name type="scientific">Pleurodeles waltl</name>
    <name type="common">Iberian ribbed newt</name>
    <dbReference type="NCBI Taxonomy" id="8319"/>
    <lineage>
        <taxon>Eukaryota</taxon>
        <taxon>Metazoa</taxon>
        <taxon>Chordata</taxon>
        <taxon>Craniata</taxon>
        <taxon>Vertebrata</taxon>
        <taxon>Euteleostomi</taxon>
        <taxon>Amphibia</taxon>
        <taxon>Batrachia</taxon>
        <taxon>Caudata</taxon>
        <taxon>Salamandroidea</taxon>
        <taxon>Salamandridae</taxon>
        <taxon>Pleurodelinae</taxon>
        <taxon>Pleurodeles</taxon>
    </lineage>
</organism>
<feature type="compositionally biased region" description="Low complexity" evidence="1">
    <location>
        <begin position="64"/>
        <end position="78"/>
    </location>
</feature>
<accession>A0AAV7LTD7</accession>
<dbReference type="Proteomes" id="UP001066276">
    <property type="component" value="Chromosome 11"/>
</dbReference>
<gene>
    <name evidence="2" type="ORF">NDU88_006674</name>
</gene>
<feature type="region of interest" description="Disordered" evidence="1">
    <location>
        <begin position="25"/>
        <end position="78"/>
    </location>
</feature>
<dbReference type="AlphaFoldDB" id="A0AAV7LTD7"/>
<keyword evidence="3" id="KW-1185">Reference proteome</keyword>
<comment type="caution">
    <text evidence="2">The sequence shown here is derived from an EMBL/GenBank/DDBJ whole genome shotgun (WGS) entry which is preliminary data.</text>
</comment>
<name>A0AAV7LTD7_PLEWA</name>
<proteinExistence type="predicted"/>
<protein>
    <submittedName>
        <fullName evidence="2">Uncharacterized protein</fullName>
    </submittedName>
</protein>